<dbReference type="PANTHER" id="PTHR30069:SF29">
    <property type="entry name" value="HEMOGLOBIN AND HEMOGLOBIN-HAPTOGLOBIN-BINDING PROTEIN 1-RELATED"/>
    <property type="match status" value="1"/>
</dbReference>
<keyword evidence="8" id="KW-0675">Receptor</keyword>
<dbReference type="Proteomes" id="UP000199595">
    <property type="component" value="Unassembled WGS sequence"/>
</dbReference>
<dbReference type="SUPFAM" id="SSF49464">
    <property type="entry name" value="Carboxypeptidase regulatory domain-like"/>
    <property type="match status" value="1"/>
</dbReference>
<evidence type="ECO:0000256" key="5">
    <source>
        <dbReference type="ARBA" id="ARBA00022729"/>
    </source>
</evidence>
<dbReference type="PANTHER" id="PTHR30069">
    <property type="entry name" value="TONB-DEPENDENT OUTER MEMBRANE RECEPTOR"/>
    <property type="match status" value="1"/>
</dbReference>
<dbReference type="Pfam" id="PF00593">
    <property type="entry name" value="TonB_dep_Rec_b-barrel"/>
    <property type="match status" value="1"/>
</dbReference>
<dbReference type="GO" id="GO:0044718">
    <property type="term" value="P:siderophore transmembrane transport"/>
    <property type="evidence" value="ECO:0007669"/>
    <property type="project" value="TreeGrafter"/>
</dbReference>
<evidence type="ECO:0000313" key="17">
    <source>
        <dbReference type="Proteomes" id="UP000199595"/>
    </source>
</evidence>
<dbReference type="InterPro" id="IPR008969">
    <property type="entry name" value="CarboxyPept-like_regulatory"/>
</dbReference>
<name>A0A1H2Z105_9FLAO</name>
<proteinExistence type="inferred from homology"/>
<keyword evidence="6 11" id="KW-0798">TonB box</keyword>
<evidence type="ECO:0000256" key="3">
    <source>
        <dbReference type="ARBA" id="ARBA00022452"/>
    </source>
</evidence>
<dbReference type="SUPFAM" id="SSF56935">
    <property type="entry name" value="Porins"/>
    <property type="match status" value="1"/>
</dbReference>
<dbReference type="InterPro" id="IPR000531">
    <property type="entry name" value="Beta-barrel_TonB"/>
</dbReference>
<evidence type="ECO:0000256" key="6">
    <source>
        <dbReference type="ARBA" id="ARBA00023077"/>
    </source>
</evidence>
<dbReference type="InterPro" id="IPR039426">
    <property type="entry name" value="TonB-dep_rcpt-like"/>
</dbReference>
<sequence>MKTKFNGILTLLFALLVQLTFAQEKTISGTVTDDSGPLPGVNVIIKGTSNGTQTDFDGKYSLKANAGDVFVFSYVGMETVEKTVGASNTINAILKGTNVLEEVVVVGYGTKAKRATTGSITTLKSEVIEESPAANFAESLQGKATGLQSVSASGQPGSNSAVRIRGTASINGLTEPLYIVDGIPITANANTDLGSGGLDSGNRDPLSNINPSDIESVTILKDASSTSIYGSRAANGVIMITTKRGKSGKAKFNFTSQVGISARSVDKLEMLNTQEFLELHREADINAGKEPALALLDWPDSDVDTDWSEYAYRDWQAVTKRHNLSVNGGSDNFNYFASVGHLAQEGIAVNSGIERLNATLNINATTSETTRVGMNFSYSRTDQATSLAESAYFASPVTATYLFRPTSYPYNEDGTPNQVNPVTGGTSFIQDLYYDDEGSITDRIIGGVNFAWDFYPDFTFQTKFGMDKSFFNYKSYGSSANSSNPSGGSATRVYQEAYNWTLTNTVRWNKDLNESHHLDLLLGQEINKEGEDGFWVDTEDFPNGILQNVGSAATVTGHSSNTEDSSIQSYFFNANYDYNKTYHLNGTFRRDASSRFGPDNKWGNFWSVGGNWVISNEEFMSSADWVDVLKLKSSYGVQGNLPSDRYAWQGVYLNDTYNEAPASYPSSTKQNLDLKWEEQHMFNVGLEFGLFNKLSGEITYFNRKTEDLIFFFDLEPSNGFTGFWSNNGDFKNSGFEIELSYNVLKNDNLNWNIGGNITFIENEVTRLVEGNQGPDSFYNREVGDDWNTFFLEEWAGVDVATGNAMWYDANGNITFDYNSAARQKVGKATPDFFGAVNTDLTYKNWFFNANVAFQSGNDIYNNTSRITNSDGAFSGFNQSREQLDRWQQPGDVSANPKRITGNPTSSNQRSTRWLEDGSYIRLKELKFGYNLPKSVLDNSFLTNGKVYVQGSNLLTFTDFNGDPEQALNGQHWFVYPNSKTLSLGLNLSF</sequence>
<dbReference type="InterPro" id="IPR037066">
    <property type="entry name" value="Plug_dom_sf"/>
</dbReference>
<dbReference type="Gene3D" id="2.40.170.20">
    <property type="entry name" value="TonB-dependent receptor, beta-barrel domain"/>
    <property type="match status" value="1"/>
</dbReference>
<feature type="domain" description="TonB-dependent receptor plug" evidence="15">
    <location>
        <begin position="113"/>
        <end position="237"/>
    </location>
</feature>
<evidence type="ECO:0000256" key="13">
    <source>
        <dbReference type="SAM" id="SignalP"/>
    </source>
</evidence>
<evidence type="ECO:0000256" key="7">
    <source>
        <dbReference type="ARBA" id="ARBA00023136"/>
    </source>
</evidence>
<dbReference type="Gene3D" id="2.60.40.1120">
    <property type="entry name" value="Carboxypeptidase-like, regulatory domain"/>
    <property type="match status" value="1"/>
</dbReference>
<keyword evidence="2 10" id="KW-0813">Transport</keyword>
<evidence type="ECO:0000256" key="10">
    <source>
        <dbReference type="PROSITE-ProRule" id="PRU01360"/>
    </source>
</evidence>
<comment type="similarity">
    <text evidence="10 11">Belongs to the TonB-dependent receptor family.</text>
</comment>
<evidence type="ECO:0000256" key="11">
    <source>
        <dbReference type="RuleBase" id="RU003357"/>
    </source>
</evidence>
<feature type="compositionally biased region" description="Polar residues" evidence="12">
    <location>
        <begin position="901"/>
        <end position="910"/>
    </location>
</feature>
<dbReference type="GO" id="GO:0009279">
    <property type="term" value="C:cell outer membrane"/>
    <property type="evidence" value="ECO:0007669"/>
    <property type="project" value="UniProtKB-SubCell"/>
</dbReference>
<feature type="signal peptide" evidence="13">
    <location>
        <begin position="1"/>
        <end position="22"/>
    </location>
</feature>
<dbReference type="Pfam" id="PF07715">
    <property type="entry name" value="Plug"/>
    <property type="match status" value="1"/>
</dbReference>
<keyword evidence="4 10" id="KW-0812">Transmembrane</keyword>
<dbReference type="NCBIfam" id="TIGR04056">
    <property type="entry name" value="OMP_RagA_SusC"/>
    <property type="match status" value="1"/>
</dbReference>
<organism evidence="16 17">
    <name type="scientific">Lutibacter oricola</name>
    <dbReference type="NCBI Taxonomy" id="762486"/>
    <lineage>
        <taxon>Bacteria</taxon>
        <taxon>Pseudomonadati</taxon>
        <taxon>Bacteroidota</taxon>
        <taxon>Flavobacteriia</taxon>
        <taxon>Flavobacteriales</taxon>
        <taxon>Flavobacteriaceae</taxon>
        <taxon>Lutibacter</taxon>
    </lineage>
</organism>
<keyword evidence="7 10" id="KW-0472">Membrane</keyword>
<dbReference type="InterPro" id="IPR036942">
    <property type="entry name" value="Beta-barrel_TonB_sf"/>
</dbReference>
<gene>
    <name evidence="16" type="ORF">SAMN05444411_103118</name>
</gene>
<feature type="domain" description="TonB-dependent receptor-like beta-barrel" evidence="14">
    <location>
        <begin position="402"/>
        <end position="850"/>
    </location>
</feature>
<dbReference type="NCBIfam" id="TIGR04057">
    <property type="entry name" value="SusC_RagA_signa"/>
    <property type="match status" value="1"/>
</dbReference>
<evidence type="ECO:0000313" key="16">
    <source>
        <dbReference type="EMBL" id="SDX11110.1"/>
    </source>
</evidence>
<dbReference type="Pfam" id="PF13715">
    <property type="entry name" value="CarbopepD_reg_2"/>
    <property type="match status" value="1"/>
</dbReference>
<dbReference type="InterPro" id="IPR012910">
    <property type="entry name" value="Plug_dom"/>
</dbReference>
<evidence type="ECO:0000259" key="14">
    <source>
        <dbReference type="Pfam" id="PF00593"/>
    </source>
</evidence>
<dbReference type="AlphaFoldDB" id="A0A1H2Z105"/>
<dbReference type="RefSeq" id="WP_090122247.1">
    <property type="nucleotide sequence ID" value="NZ_FNNJ01000003.1"/>
</dbReference>
<keyword evidence="3 10" id="KW-1134">Transmembrane beta strand</keyword>
<feature type="chain" id="PRO_5011759426" evidence="13">
    <location>
        <begin position="23"/>
        <end position="989"/>
    </location>
</feature>
<dbReference type="STRING" id="762486.SAMN05444411_103118"/>
<dbReference type="InterPro" id="IPR023996">
    <property type="entry name" value="TonB-dep_OMP_SusC/RagA"/>
</dbReference>
<dbReference type="OrthoDB" id="9768177at2"/>
<evidence type="ECO:0000256" key="4">
    <source>
        <dbReference type="ARBA" id="ARBA00022692"/>
    </source>
</evidence>
<keyword evidence="9 10" id="KW-0998">Cell outer membrane</keyword>
<evidence type="ECO:0000256" key="8">
    <source>
        <dbReference type="ARBA" id="ARBA00023170"/>
    </source>
</evidence>
<keyword evidence="17" id="KW-1185">Reference proteome</keyword>
<keyword evidence="5 13" id="KW-0732">Signal</keyword>
<evidence type="ECO:0000256" key="1">
    <source>
        <dbReference type="ARBA" id="ARBA00004571"/>
    </source>
</evidence>
<accession>A0A1H2Z105</accession>
<dbReference type="EMBL" id="FNNJ01000003">
    <property type="protein sequence ID" value="SDX11110.1"/>
    <property type="molecule type" value="Genomic_DNA"/>
</dbReference>
<feature type="region of interest" description="Disordered" evidence="12">
    <location>
        <begin position="885"/>
        <end position="910"/>
    </location>
</feature>
<comment type="subcellular location">
    <subcellularLocation>
        <location evidence="1 10">Cell outer membrane</location>
        <topology evidence="1 10">Multi-pass membrane protein</topology>
    </subcellularLocation>
</comment>
<dbReference type="Gene3D" id="2.170.130.10">
    <property type="entry name" value="TonB-dependent receptor, plug domain"/>
    <property type="match status" value="1"/>
</dbReference>
<dbReference type="PROSITE" id="PS52016">
    <property type="entry name" value="TONB_DEPENDENT_REC_3"/>
    <property type="match status" value="1"/>
</dbReference>
<evidence type="ECO:0000259" key="15">
    <source>
        <dbReference type="Pfam" id="PF07715"/>
    </source>
</evidence>
<evidence type="ECO:0000256" key="9">
    <source>
        <dbReference type="ARBA" id="ARBA00023237"/>
    </source>
</evidence>
<evidence type="ECO:0000256" key="2">
    <source>
        <dbReference type="ARBA" id="ARBA00022448"/>
    </source>
</evidence>
<evidence type="ECO:0000256" key="12">
    <source>
        <dbReference type="SAM" id="MobiDB-lite"/>
    </source>
</evidence>
<reference evidence="17" key="1">
    <citation type="submission" date="2016-10" db="EMBL/GenBank/DDBJ databases">
        <authorList>
            <person name="Varghese N."/>
            <person name="Submissions S."/>
        </authorList>
    </citation>
    <scope>NUCLEOTIDE SEQUENCE [LARGE SCALE GENOMIC DNA]</scope>
    <source>
        <strain evidence="17">DSM 24956</strain>
    </source>
</reference>
<dbReference type="GO" id="GO:0015344">
    <property type="term" value="F:siderophore uptake transmembrane transporter activity"/>
    <property type="evidence" value="ECO:0007669"/>
    <property type="project" value="TreeGrafter"/>
</dbReference>
<protein>
    <submittedName>
        <fullName evidence="16">TonB-linked outer membrane protein, SusC/RagA family</fullName>
    </submittedName>
</protein>
<dbReference type="InterPro" id="IPR023997">
    <property type="entry name" value="TonB-dep_OMP_SusC/RagA_CS"/>
</dbReference>